<dbReference type="OrthoDB" id="5244297at2"/>
<feature type="transmembrane region" description="Helical" evidence="1">
    <location>
        <begin position="200"/>
        <end position="224"/>
    </location>
</feature>
<dbReference type="InterPro" id="IPR051790">
    <property type="entry name" value="Cytochrome_c-biogenesis_DsbD"/>
</dbReference>
<evidence type="ECO:0000313" key="2">
    <source>
        <dbReference type="EMBL" id="AVZ72886.1"/>
    </source>
</evidence>
<keyword evidence="1" id="KW-1133">Transmembrane helix</keyword>
<feature type="transmembrane region" description="Helical" evidence="1">
    <location>
        <begin position="126"/>
        <end position="148"/>
    </location>
</feature>
<feature type="transmembrane region" description="Helical" evidence="1">
    <location>
        <begin position="84"/>
        <end position="105"/>
    </location>
</feature>
<dbReference type="Proteomes" id="UP000244201">
    <property type="component" value="Chromosome"/>
</dbReference>
<keyword evidence="1" id="KW-0472">Membrane</keyword>
<dbReference type="EMBL" id="CP026304">
    <property type="protein sequence ID" value="AVZ72886.1"/>
    <property type="molecule type" value="Genomic_DNA"/>
</dbReference>
<dbReference type="KEGG" id="slk:SLUN_12490"/>
<gene>
    <name evidence="2" type="ORF">SLUN_12490</name>
</gene>
<organism evidence="2 3">
    <name type="scientific">Streptomyces lunaelactis</name>
    <dbReference type="NCBI Taxonomy" id="1535768"/>
    <lineage>
        <taxon>Bacteria</taxon>
        <taxon>Bacillati</taxon>
        <taxon>Actinomycetota</taxon>
        <taxon>Actinomycetes</taxon>
        <taxon>Kitasatosporales</taxon>
        <taxon>Streptomycetaceae</taxon>
        <taxon>Streptomyces</taxon>
    </lineage>
</organism>
<dbReference type="RefSeq" id="WP_108148564.1">
    <property type="nucleotide sequence ID" value="NZ_CP026304.1"/>
</dbReference>
<dbReference type="AlphaFoldDB" id="A0A2R4T177"/>
<feature type="transmembrane region" description="Helical" evidence="1">
    <location>
        <begin position="168"/>
        <end position="188"/>
    </location>
</feature>
<evidence type="ECO:0000256" key="1">
    <source>
        <dbReference type="SAM" id="Phobius"/>
    </source>
</evidence>
<reference evidence="2 3" key="1">
    <citation type="submission" date="2018-01" db="EMBL/GenBank/DDBJ databases">
        <title>Complete genome sequence of Streptomyces lunaelactis MM109T, a Ferroverdin A producer isolated from cave moonmilk deposits.</title>
        <authorList>
            <person name="Naome A."/>
            <person name="Martinet L."/>
            <person name="Maciejewska M."/>
            <person name="Anderssen S."/>
            <person name="Adam D."/>
            <person name="Tenconi E."/>
            <person name="Deflandre B."/>
            <person name="Arguelles-Arias A."/>
            <person name="Calusinska M."/>
            <person name="Copieters W."/>
            <person name="Karim L."/>
            <person name="Hanikenne M."/>
            <person name="Baurain D."/>
            <person name="van Wezel G."/>
            <person name="Smargiasso N."/>
            <person name="de Pauw E."/>
            <person name="Delfosse P."/>
            <person name="Rigali S."/>
        </authorList>
    </citation>
    <scope>NUCLEOTIDE SEQUENCE [LARGE SCALE GENOMIC DNA]</scope>
    <source>
        <strain evidence="2 3">MM109</strain>
    </source>
</reference>
<evidence type="ECO:0000313" key="3">
    <source>
        <dbReference type="Proteomes" id="UP000244201"/>
    </source>
</evidence>
<name>A0A2R4T177_9ACTN</name>
<feature type="transmembrane region" description="Helical" evidence="1">
    <location>
        <begin position="6"/>
        <end position="31"/>
    </location>
</feature>
<proteinExistence type="predicted"/>
<keyword evidence="3" id="KW-1185">Reference proteome</keyword>
<feature type="transmembrane region" description="Helical" evidence="1">
    <location>
        <begin position="52"/>
        <end position="78"/>
    </location>
</feature>
<dbReference type="PANTHER" id="PTHR31272">
    <property type="entry name" value="CYTOCHROME C-TYPE BIOGENESIS PROTEIN HI_1454-RELATED"/>
    <property type="match status" value="1"/>
</dbReference>
<feature type="transmembrane region" description="Helical" evidence="1">
    <location>
        <begin position="262"/>
        <end position="280"/>
    </location>
</feature>
<dbReference type="PANTHER" id="PTHR31272:SF4">
    <property type="entry name" value="CYTOCHROME C-TYPE BIOGENESIS PROTEIN HI_1454-RELATED"/>
    <property type="match status" value="1"/>
</dbReference>
<accession>A0A2R4T177</accession>
<protein>
    <submittedName>
        <fullName evidence="2">Uncharacterized protein</fullName>
    </submittedName>
</protein>
<keyword evidence="1" id="KW-0812">Transmembrane</keyword>
<sequence>MSETLAFALAAGALAAVNPCGFAMLPAYLTLFIAQSTDSDAPPERLAALGRALAATAAMTLGFLAVFGTFGLALAPIASTVQRWLPTVTIIIGAALLLLGVFMLTGRNILLRTPKLQATKNPAAGLGAMALYGVSYAVASLGCTIGPFLVVTTTTFKAGDITTGIGAYAAYAAGMGLVVGVLAVAAALAQQSAARLLRRVLPHITRIGGGLLVLVGAYIAWYGIYELRVYAGGSTEDPVVDAASGIQNTLAGWVDALGPTPFALALLVLVALAGAATLVARRRSRTRTAPGSTAENSPPIRS</sequence>
<dbReference type="GeneID" id="55656077"/>